<name>A0A2H3E694_ARMGA</name>
<protein>
    <submittedName>
        <fullName evidence="2">Uncharacterized protein</fullName>
    </submittedName>
</protein>
<evidence type="ECO:0000313" key="3">
    <source>
        <dbReference type="Proteomes" id="UP000217790"/>
    </source>
</evidence>
<accession>A0A2H3E694</accession>
<sequence length="167" mass="19550">MASEGYLGLASAQKQSQLFDLRPLHYDRRCLVQTVLVRWKPGTVFWRTPFFFIDALESGRIHVDVCVPRLRSHVLRMAIYQSSCRVELLYPSFLMSSERAVVPHHIFELRIIIRTTRFFASQLLPQEYRSSLRTLMARSPRCSSEERKSPRNSHAARFYETSQALRS</sequence>
<dbReference type="InParanoid" id="A0A2H3E694"/>
<organism evidence="2 3">
    <name type="scientific">Armillaria gallica</name>
    <name type="common">Bulbous honey fungus</name>
    <name type="synonym">Armillaria bulbosa</name>
    <dbReference type="NCBI Taxonomy" id="47427"/>
    <lineage>
        <taxon>Eukaryota</taxon>
        <taxon>Fungi</taxon>
        <taxon>Dikarya</taxon>
        <taxon>Basidiomycota</taxon>
        <taxon>Agaricomycotina</taxon>
        <taxon>Agaricomycetes</taxon>
        <taxon>Agaricomycetidae</taxon>
        <taxon>Agaricales</taxon>
        <taxon>Marasmiineae</taxon>
        <taxon>Physalacriaceae</taxon>
        <taxon>Armillaria</taxon>
    </lineage>
</organism>
<evidence type="ECO:0000256" key="1">
    <source>
        <dbReference type="SAM" id="MobiDB-lite"/>
    </source>
</evidence>
<dbReference type="AlphaFoldDB" id="A0A2H3E694"/>
<gene>
    <name evidence="2" type="ORF">ARMGADRAFT_586422</name>
</gene>
<evidence type="ECO:0000313" key="2">
    <source>
        <dbReference type="EMBL" id="PBK98678.1"/>
    </source>
</evidence>
<proteinExistence type="predicted"/>
<keyword evidence="3" id="KW-1185">Reference proteome</keyword>
<dbReference type="Proteomes" id="UP000217790">
    <property type="component" value="Unassembled WGS sequence"/>
</dbReference>
<reference evidence="3" key="1">
    <citation type="journal article" date="2017" name="Nat. Ecol. Evol.">
        <title>Genome expansion and lineage-specific genetic innovations in the forest pathogenic fungi Armillaria.</title>
        <authorList>
            <person name="Sipos G."/>
            <person name="Prasanna A.N."/>
            <person name="Walter M.C."/>
            <person name="O'Connor E."/>
            <person name="Balint B."/>
            <person name="Krizsan K."/>
            <person name="Kiss B."/>
            <person name="Hess J."/>
            <person name="Varga T."/>
            <person name="Slot J."/>
            <person name="Riley R."/>
            <person name="Boka B."/>
            <person name="Rigling D."/>
            <person name="Barry K."/>
            <person name="Lee J."/>
            <person name="Mihaltcheva S."/>
            <person name="LaButti K."/>
            <person name="Lipzen A."/>
            <person name="Waldron R."/>
            <person name="Moloney N.M."/>
            <person name="Sperisen C."/>
            <person name="Kredics L."/>
            <person name="Vagvoelgyi C."/>
            <person name="Patrignani A."/>
            <person name="Fitzpatrick D."/>
            <person name="Nagy I."/>
            <person name="Doyle S."/>
            <person name="Anderson J.B."/>
            <person name="Grigoriev I.V."/>
            <person name="Gueldener U."/>
            <person name="Muensterkoetter M."/>
            <person name="Nagy L.G."/>
        </authorList>
    </citation>
    <scope>NUCLEOTIDE SEQUENCE [LARGE SCALE GENOMIC DNA]</scope>
    <source>
        <strain evidence="3">Ar21-2</strain>
    </source>
</reference>
<feature type="region of interest" description="Disordered" evidence="1">
    <location>
        <begin position="141"/>
        <end position="167"/>
    </location>
</feature>
<dbReference type="EMBL" id="KZ293648">
    <property type="protein sequence ID" value="PBK98678.1"/>
    <property type="molecule type" value="Genomic_DNA"/>
</dbReference>